<keyword evidence="7 8" id="KW-0472">Membrane</keyword>
<evidence type="ECO:0000256" key="4">
    <source>
        <dbReference type="ARBA" id="ARBA00022679"/>
    </source>
</evidence>
<evidence type="ECO:0000313" key="10">
    <source>
        <dbReference type="EMBL" id="NMN02270.1"/>
    </source>
</evidence>
<comment type="catalytic activity">
    <reaction evidence="8">
        <text>an all-trans-polyprenyl diphosphate + 1,4-dihydroxy-2-naphthoate + H(+) = a 2-demethylmenaquinol + CO2 + diphosphate</text>
        <dbReference type="Rhea" id="RHEA:26478"/>
        <dbReference type="Rhea" id="RHEA-COMP:9563"/>
        <dbReference type="Rhea" id="RHEA-COMP:9564"/>
        <dbReference type="ChEBI" id="CHEBI:11173"/>
        <dbReference type="ChEBI" id="CHEBI:15378"/>
        <dbReference type="ChEBI" id="CHEBI:16526"/>
        <dbReference type="ChEBI" id="CHEBI:33019"/>
        <dbReference type="ChEBI" id="CHEBI:55437"/>
        <dbReference type="ChEBI" id="CHEBI:58914"/>
        <dbReference type="EC" id="2.5.1.74"/>
    </reaction>
</comment>
<dbReference type="RefSeq" id="WP_172145335.1">
    <property type="nucleotide sequence ID" value="NZ_JAAIIJ010000017.1"/>
</dbReference>
<reference evidence="10 11" key="1">
    <citation type="submission" date="2020-02" db="EMBL/GenBank/DDBJ databases">
        <title>Characterization of phylogenetic diversity of novel bifidobacterial species isolated in Czech ZOOs.</title>
        <authorList>
            <person name="Lugli G.A."/>
            <person name="Vera N.B."/>
            <person name="Ventura M."/>
        </authorList>
    </citation>
    <scope>NUCLEOTIDE SEQUENCE [LARGE SCALE GENOMIC DNA]</scope>
    <source>
        <strain evidence="10 11">DSM 109963</strain>
    </source>
</reference>
<evidence type="ECO:0000256" key="2">
    <source>
        <dbReference type="ARBA" id="ARBA00022428"/>
    </source>
</evidence>
<organism evidence="10 11">
    <name type="scientific">Bifidobacterium panos</name>
    <dbReference type="NCBI Taxonomy" id="2675321"/>
    <lineage>
        <taxon>Bacteria</taxon>
        <taxon>Bacillati</taxon>
        <taxon>Actinomycetota</taxon>
        <taxon>Actinomycetes</taxon>
        <taxon>Bifidobacteriales</taxon>
        <taxon>Bifidobacteriaceae</taxon>
        <taxon>Bifidobacterium</taxon>
    </lineage>
</organism>
<dbReference type="PANTHER" id="PTHR13929:SF0">
    <property type="entry name" value="UBIA PRENYLTRANSFERASE DOMAIN-CONTAINING PROTEIN 1"/>
    <property type="match status" value="1"/>
</dbReference>
<protein>
    <recommendedName>
        <fullName evidence="8 9">1,4-dihydroxy-2-naphthoate octaprenyltransferase</fullName>
        <shortName evidence="8">DHNA-octaprenyltransferase</shortName>
        <ecNumber evidence="8 9">2.5.1.74</ecNumber>
    </recommendedName>
</protein>
<feature type="transmembrane region" description="Helical" evidence="8">
    <location>
        <begin position="332"/>
        <end position="350"/>
    </location>
</feature>
<evidence type="ECO:0000256" key="9">
    <source>
        <dbReference type="NCBIfam" id="TIGR00751"/>
    </source>
</evidence>
<keyword evidence="3 8" id="KW-1003">Cell membrane</keyword>
<dbReference type="InterPro" id="IPR004657">
    <property type="entry name" value="MenA"/>
</dbReference>
<feature type="transmembrane region" description="Helical" evidence="8">
    <location>
        <begin position="253"/>
        <end position="277"/>
    </location>
</feature>
<evidence type="ECO:0000256" key="1">
    <source>
        <dbReference type="ARBA" id="ARBA00004141"/>
    </source>
</evidence>
<keyword evidence="2 8" id="KW-0474">Menaquinone biosynthesis</keyword>
<evidence type="ECO:0000313" key="11">
    <source>
        <dbReference type="Proteomes" id="UP000553756"/>
    </source>
</evidence>
<sequence length="351" mass="37193">MGIMIWVRGARPKTLPLSLVPVCIGATLSWPGVFRYSQGGTASHSPCPMFGGQRDLGSESVGICATSVGWYVAVTLLCAGVALFVQIATNFANDYSDGIRGTDEGRDARQPEGASPARLVASGVPPKQVLTAAAISALLACICGLLVVALTGYWWFIGVGFACLAAGWFYVGGKHPYGYRYMGEPFVFVFFGLAATCGTMYALSGTVSLSGLWGGTAAGLLAMAVLCVNNLRDLESDMKHGKRTWMGFMGRSIGTWFAVALMLAAPTLATLYCHLLYPTQWAGAPHNTGEQEIAWNVLISTLTMAVFIILWVLCVAAAIAIRRKKYADAFPLCISSAVALAAAFACSSMFM</sequence>
<feature type="transmembrane region" description="Helical" evidence="8">
    <location>
        <begin position="129"/>
        <end position="147"/>
    </location>
</feature>
<dbReference type="PIRSF" id="PIRSF005355">
    <property type="entry name" value="UBIAD1"/>
    <property type="match status" value="1"/>
</dbReference>
<comment type="pathway">
    <text evidence="8">Quinol/quinone metabolism; menaquinone biosynthesis; menaquinol from 1,4-dihydroxy-2-naphthoate: step 1/2.</text>
</comment>
<dbReference type="Proteomes" id="UP000553756">
    <property type="component" value="Unassembled WGS sequence"/>
</dbReference>
<evidence type="ECO:0000256" key="8">
    <source>
        <dbReference type="HAMAP-Rule" id="MF_01937"/>
    </source>
</evidence>
<feature type="transmembrane region" description="Helical" evidence="8">
    <location>
        <begin position="210"/>
        <end position="232"/>
    </location>
</feature>
<accession>A0ABX1SWR1</accession>
<dbReference type="NCBIfam" id="TIGR00751">
    <property type="entry name" value="menA"/>
    <property type="match status" value="1"/>
</dbReference>
<name>A0ABX1SWR1_9BIFI</name>
<dbReference type="EMBL" id="JAAIIJ010000017">
    <property type="protein sequence ID" value="NMN02270.1"/>
    <property type="molecule type" value="Genomic_DNA"/>
</dbReference>
<proteinExistence type="inferred from homology"/>
<feature type="transmembrane region" description="Helical" evidence="8">
    <location>
        <begin position="185"/>
        <end position="204"/>
    </location>
</feature>
<comment type="caution">
    <text evidence="10">The sequence shown here is derived from an EMBL/GenBank/DDBJ whole genome shotgun (WGS) entry which is preliminary data.</text>
</comment>
<keyword evidence="11" id="KW-1185">Reference proteome</keyword>
<feature type="transmembrane region" description="Helical" evidence="8">
    <location>
        <begin position="297"/>
        <end position="320"/>
    </location>
</feature>
<gene>
    <name evidence="8" type="primary">menA</name>
    <name evidence="10" type="ORF">G1C94_0892</name>
</gene>
<evidence type="ECO:0000256" key="5">
    <source>
        <dbReference type="ARBA" id="ARBA00022692"/>
    </source>
</evidence>
<evidence type="ECO:0000256" key="6">
    <source>
        <dbReference type="ARBA" id="ARBA00022989"/>
    </source>
</evidence>
<comment type="subcellular location">
    <subcellularLocation>
        <location evidence="8">Cell membrane</location>
        <topology evidence="8">Multi-pass membrane protein</topology>
    </subcellularLocation>
    <subcellularLocation>
        <location evidence="1">Membrane</location>
        <topology evidence="1">Multi-pass membrane protein</topology>
    </subcellularLocation>
</comment>
<dbReference type="CDD" id="cd13962">
    <property type="entry name" value="PT_UbiA_UBIAD1"/>
    <property type="match status" value="1"/>
</dbReference>
<dbReference type="Pfam" id="PF01040">
    <property type="entry name" value="UbiA"/>
    <property type="match status" value="1"/>
</dbReference>
<dbReference type="InterPro" id="IPR000537">
    <property type="entry name" value="UbiA_prenyltransferase"/>
</dbReference>
<evidence type="ECO:0000256" key="3">
    <source>
        <dbReference type="ARBA" id="ARBA00022475"/>
    </source>
</evidence>
<keyword evidence="4 8" id="KW-0808">Transferase</keyword>
<keyword evidence="5 8" id="KW-0812">Transmembrane</keyword>
<dbReference type="EC" id="2.5.1.74" evidence="8 9"/>
<dbReference type="PANTHER" id="PTHR13929">
    <property type="entry name" value="1,4-DIHYDROXY-2-NAPHTHOATE OCTAPRENYLTRANSFERASE"/>
    <property type="match status" value="1"/>
</dbReference>
<feature type="transmembrane region" description="Helical" evidence="8">
    <location>
        <begin position="153"/>
        <end position="173"/>
    </location>
</feature>
<keyword evidence="6 8" id="KW-1133">Transmembrane helix</keyword>
<dbReference type="InterPro" id="IPR026046">
    <property type="entry name" value="UBIAD1"/>
</dbReference>
<dbReference type="HAMAP" id="MF_01937">
    <property type="entry name" value="MenA_1"/>
    <property type="match status" value="1"/>
</dbReference>
<comment type="similarity">
    <text evidence="8">Belongs to the MenA family. Type 1 subfamily.</text>
</comment>
<feature type="transmembrane region" description="Helical" evidence="8">
    <location>
        <begin position="68"/>
        <end position="92"/>
    </location>
</feature>
<comment type="function">
    <text evidence="8">Conversion of 1,4-dihydroxy-2-naphthoate (DHNA) to demethylmenaquinone (DMK).</text>
</comment>
<evidence type="ECO:0000256" key="7">
    <source>
        <dbReference type="ARBA" id="ARBA00023136"/>
    </source>
</evidence>